<gene>
    <name evidence="2" type="ORF">FVP33_07100</name>
</gene>
<dbReference type="AlphaFoldDB" id="A0A5C8URX7"/>
<evidence type="ECO:0000313" key="2">
    <source>
        <dbReference type="EMBL" id="TXN31324.1"/>
    </source>
</evidence>
<comment type="caution">
    <text evidence="2">The sequence shown here is derived from an EMBL/GenBank/DDBJ whole genome shotgun (WGS) entry which is preliminary data.</text>
</comment>
<dbReference type="Pfam" id="PF00582">
    <property type="entry name" value="Usp"/>
    <property type="match status" value="1"/>
</dbReference>
<evidence type="ECO:0000313" key="3">
    <source>
        <dbReference type="Proteomes" id="UP000321379"/>
    </source>
</evidence>
<reference evidence="2 3" key="1">
    <citation type="submission" date="2019-08" db="EMBL/GenBank/DDBJ databases">
        <title>Bacterial whole genome sequence for Glaciihabitans sp. CHu50b-6-2.</title>
        <authorList>
            <person name="Jin L."/>
        </authorList>
    </citation>
    <scope>NUCLEOTIDE SEQUENCE [LARGE SCALE GENOMIC DNA]</scope>
    <source>
        <strain evidence="2 3">CHu50b-6-2</strain>
    </source>
</reference>
<feature type="domain" description="UspA" evidence="1">
    <location>
        <begin position="6"/>
        <end position="153"/>
    </location>
</feature>
<sequence length="168" mass="18197">MTAQSRSVVVGIVPGQSDDVVLQAALFAGRFEAELVCAFVETSRYVVEELADGSVRSLPFDPDLPELRDEVFDPELAAHLESLLAARNVRWTTRALAGDPARALGHLAEAVDAAMIVVGTRRTSPRRGIREFFGGSVAAQLAHRQHRPVVVIPQAPVSIEQPLPWEPA</sequence>
<dbReference type="InterPro" id="IPR006016">
    <property type="entry name" value="UspA"/>
</dbReference>
<dbReference type="Gene3D" id="3.40.50.620">
    <property type="entry name" value="HUPs"/>
    <property type="match status" value="1"/>
</dbReference>
<evidence type="ECO:0000259" key="1">
    <source>
        <dbReference type="Pfam" id="PF00582"/>
    </source>
</evidence>
<organism evidence="2 3">
    <name type="scientific">Lacisediminihabitans profunda</name>
    <dbReference type="NCBI Taxonomy" id="2594790"/>
    <lineage>
        <taxon>Bacteria</taxon>
        <taxon>Bacillati</taxon>
        <taxon>Actinomycetota</taxon>
        <taxon>Actinomycetes</taxon>
        <taxon>Micrococcales</taxon>
        <taxon>Microbacteriaceae</taxon>
        <taxon>Lacisediminihabitans</taxon>
    </lineage>
</organism>
<keyword evidence="3" id="KW-1185">Reference proteome</keyword>
<name>A0A5C8URX7_9MICO</name>
<proteinExistence type="predicted"/>
<dbReference type="EMBL" id="VRMG01000005">
    <property type="protein sequence ID" value="TXN31324.1"/>
    <property type="molecule type" value="Genomic_DNA"/>
</dbReference>
<protein>
    <submittedName>
        <fullName evidence="2">Universal stress protein</fullName>
    </submittedName>
</protein>
<dbReference type="SUPFAM" id="SSF52402">
    <property type="entry name" value="Adenine nucleotide alpha hydrolases-like"/>
    <property type="match status" value="1"/>
</dbReference>
<dbReference type="CDD" id="cd00293">
    <property type="entry name" value="USP-like"/>
    <property type="match status" value="1"/>
</dbReference>
<dbReference type="InterPro" id="IPR014729">
    <property type="entry name" value="Rossmann-like_a/b/a_fold"/>
</dbReference>
<accession>A0A5C8URX7</accession>
<dbReference type="RefSeq" id="WP_147782910.1">
    <property type="nucleotide sequence ID" value="NZ_VRMG01000005.1"/>
</dbReference>
<dbReference type="Proteomes" id="UP000321379">
    <property type="component" value="Unassembled WGS sequence"/>
</dbReference>